<name>A0A1J9QJW6_9PEZI</name>
<organism evidence="1 2">
    <name type="scientific">Diplodia corticola</name>
    <dbReference type="NCBI Taxonomy" id="236234"/>
    <lineage>
        <taxon>Eukaryota</taxon>
        <taxon>Fungi</taxon>
        <taxon>Dikarya</taxon>
        <taxon>Ascomycota</taxon>
        <taxon>Pezizomycotina</taxon>
        <taxon>Dothideomycetes</taxon>
        <taxon>Dothideomycetes incertae sedis</taxon>
        <taxon>Botryosphaeriales</taxon>
        <taxon>Botryosphaeriaceae</taxon>
        <taxon>Diplodia</taxon>
    </lineage>
</organism>
<dbReference type="GeneID" id="31019977"/>
<proteinExistence type="predicted"/>
<dbReference type="STRING" id="236234.A0A1J9QJW6"/>
<dbReference type="OrthoDB" id="3693942at2759"/>
<accession>A0A1J9QJW6</accession>
<dbReference type="EMBL" id="MNUE01000089">
    <property type="protein sequence ID" value="OJD29166.1"/>
    <property type="molecule type" value="Genomic_DNA"/>
</dbReference>
<sequence>MPEVLDLGTITDLNTEPDINPFVNSSVSSGTASDDVFGDMELVKKATRDAETAPSMWFVNFLDREVDGTAKLRRSKQDVEDYLAWATTVWWTNVANHPAVPQDESSESSAARTAYHAKAAAHHVKITPCCVVVSLN</sequence>
<evidence type="ECO:0000313" key="1">
    <source>
        <dbReference type="EMBL" id="OJD29166.1"/>
    </source>
</evidence>
<evidence type="ECO:0000313" key="2">
    <source>
        <dbReference type="Proteomes" id="UP000183809"/>
    </source>
</evidence>
<dbReference type="RefSeq" id="XP_020125426.1">
    <property type="nucleotide sequence ID" value="XM_020279714.1"/>
</dbReference>
<keyword evidence="2" id="KW-1185">Reference proteome</keyword>
<protein>
    <submittedName>
        <fullName evidence="1">Phycobilisome linker polypeptide</fullName>
    </submittedName>
</protein>
<reference evidence="1 2" key="1">
    <citation type="submission" date="2016-10" db="EMBL/GenBank/DDBJ databases">
        <title>Proteomics and genomics reveal pathogen-plant mechanisms compatible with a hemibiotrophic lifestyle of Diplodia corticola.</title>
        <authorList>
            <person name="Fernandes I."/>
            <person name="De Jonge R."/>
            <person name="Van De Peer Y."/>
            <person name="Devreese B."/>
            <person name="Alves A."/>
            <person name="Esteves A.C."/>
        </authorList>
    </citation>
    <scope>NUCLEOTIDE SEQUENCE [LARGE SCALE GENOMIC DNA]</scope>
    <source>
        <strain evidence="1 2">CBS 112549</strain>
    </source>
</reference>
<gene>
    <name evidence="1" type="ORF">BKCO1_890008</name>
</gene>
<comment type="caution">
    <text evidence="1">The sequence shown here is derived from an EMBL/GenBank/DDBJ whole genome shotgun (WGS) entry which is preliminary data.</text>
</comment>
<dbReference type="Proteomes" id="UP000183809">
    <property type="component" value="Unassembled WGS sequence"/>
</dbReference>
<dbReference type="AlphaFoldDB" id="A0A1J9QJW6"/>